<dbReference type="SUPFAM" id="SSF57196">
    <property type="entry name" value="EGF/Laminin"/>
    <property type="match status" value="3"/>
</dbReference>
<organism evidence="14 15">
    <name type="scientific">Ditylenchus destructor</name>
    <dbReference type="NCBI Taxonomy" id="166010"/>
    <lineage>
        <taxon>Eukaryota</taxon>
        <taxon>Metazoa</taxon>
        <taxon>Ecdysozoa</taxon>
        <taxon>Nematoda</taxon>
        <taxon>Chromadorea</taxon>
        <taxon>Rhabditida</taxon>
        <taxon>Tylenchina</taxon>
        <taxon>Tylenchomorpha</taxon>
        <taxon>Sphaerularioidea</taxon>
        <taxon>Anguinidae</taxon>
        <taxon>Anguininae</taxon>
        <taxon>Ditylenchus</taxon>
    </lineage>
</organism>
<evidence type="ECO:0000313" key="14">
    <source>
        <dbReference type="EMBL" id="KAI1726500.1"/>
    </source>
</evidence>
<comment type="caution">
    <text evidence="11">Lacks conserved residue(s) required for the propagation of feature annotation.</text>
</comment>
<dbReference type="InterPro" id="IPR017048">
    <property type="entry name" value="Fibulin-1"/>
</dbReference>
<evidence type="ECO:0000256" key="5">
    <source>
        <dbReference type="ARBA" id="ARBA00022536"/>
    </source>
</evidence>
<evidence type="ECO:0000256" key="10">
    <source>
        <dbReference type="PIRNR" id="PIRNR036313"/>
    </source>
</evidence>
<comment type="subcellular location">
    <subcellularLocation>
        <location evidence="1 10">Secreted</location>
        <location evidence="1 10">Extracellular space</location>
        <location evidence="1 10">Extracellular matrix</location>
    </subcellularLocation>
</comment>
<dbReference type="PROSITE" id="PS01186">
    <property type="entry name" value="EGF_2"/>
    <property type="match status" value="3"/>
</dbReference>
<keyword evidence="8" id="KW-1015">Disulfide bond</keyword>
<dbReference type="InterPro" id="IPR055088">
    <property type="entry name" value="Fibulin_C"/>
</dbReference>
<evidence type="ECO:0000256" key="9">
    <source>
        <dbReference type="ARBA" id="ARBA00023180"/>
    </source>
</evidence>
<protein>
    <recommendedName>
        <fullName evidence="10">Fibulin-1</fullName>
    </recommendedName>
</protein>
<feature type="domain" description="EGF-like" evidence="13">
    <location>
        <begin position="401"/>
        <end position="441"/>
    </location>
</feature>
<evidence type="ECO:0000256" key="6">
    <source>
        <dbReference type="ARBA" id="ARBA00022737"/>
    </source>
</evidence>
<evidence type="ECO:0000256" key="2">
    <source>
        <dbReference type="ARBA" id="ARBA00006127"/>
    </source>
</evidence>
<evidence type="ECO:0000313" key="15">
    <source>
        <dbReference type="Proteomes" id="UP001201812"/>
    </source>
</evidence>
<comment type="caution">
    <text evidence="14">The sequence shown here is derived from an EMBL/GenBank/DDBJ whole genome shotgun (WGS) entry which is preliminary data.</text>
</comment>
<keyword evidence="6" id="KW-0677">Repeat</keyword>
<dbReference type="EMBL" id="JAKKPZ010000002">
    <property type="protein sequence ID" value="KAI1726500.1"/>
    <property type="molecule type" value="Genomic_DNA"/>
</dbReference>
<feature type="chain" id="PRO_5042034190" description="Fibulin-1" evidence="12">
    <location>
        <begin position="22"/>
        <end position="802"/>
    </location>
</feature>
<keyword evidence="7" id="KW-0106">Calcium</keyword>
<keyword evidence="4 10" id="KW-0272">Extracellular matrix</keyword>
<dbReference type="Pfam" id="PF22914">
    <property type="entry name" value="Fibulin_C"/>
    <property type="match status" value="2"/>
</dbReference>
<keyword evidence="15" id="KW-1185">Reference proteome</keyword>
<dbReference type="PANTHER" id="PTHR24034:SF111">
    <property type="entry name" value="FIBULIN-2-LIKE ISOFORM X1"/>
    <property type="match status" value="1"/>
</dbReference>
<gene>
    <name evidence="14" type="ORF">DdX_03221</name>
</gene>
<keyword evidence="5 11" id="KW-0245">EGF-like domain</keyword>
<evidence type="ECO:0000256" key="12">
    <source>
        <dbReference type="SAM" id="SignalP"/>
    </source>
</evidence>
<dbReference type="InterPro" id="IPR000152">
    <property type="entry name" value="EGF-type_Asp/Asn_hydroxyl_site"/>
</dbReference>
<dbReference type="Pfam" id="PF07645">
    <property type="entry name" value="EGF_CA"/>
    <property type="match status" value="2"/>
</dbReference>
<feature type="domain" description="EGF-like" evidence="13">
    <location>
        <begin position="442"/>
        <end position="486"/>
    </location>
</feature>
<dbReference type="SMART" id="SM00181">
    <property type="entry name" value="EGF"/>
    <property type="match status" value="7"/>
</dbReference>
<dbReference type="FunFam" id="2.10.25.10:FF:000240">
    <property type="entry name" value="Vitamin K-dependent protein S"/>
    <property type="match status" value="2"/>
</dbReference>
<dbReference type="GO" id="GO:0005509">
    <property type="term" value="F:calcium ion binding"/>
    <property type="evidence" value="ECO:0007669"/>
    <property type="project" value="InterPro"/>
</dbReference>
<dbReference type="InterPro" id="IPR000742">
    <property type="entry name" value="EGF"/>
</dbReference>
<dbReference type="PROSITE" id="PS00010">
    <property type="entry name" value="ASX_HYDROXYL"/>
    <property type="match status" value="3"/>
</dbReference>
<dbReference type="PANTHER" id="PTHR24034">
    <property type="entry name" value="EGF-LIKE DOMAIN-CONTAINING PROTEIN"/>
    <property type="match status" value="1"/>
</dbReference>
<feature type="signal peptide" evidence="12">
    <location>
        <begin position="1"/>
        <end position="21"/>
    </location>
</feature>
<dbReference type="InterPro" id="IPR026823">
    <property type="entry name" value="cEGF"/>
</dbReference>
<sequence>MKTMNISGFCLVIFSIWLADANELTRCCAGGGRHYRETTSCNNVKAVGTSAICTRAASICCLRTLTDASCVAGTEHATQHHQCSSININDLAGVTKRECCDCCALAQDLVSRGDSCVAANGFSSSCLSSFQKCCSSVNQNQNSAHRNFGESYGTSVVTSHPMFDSCDGTRCEHLCTVRSDGDAECSCRPGYDLSSDGYSCIDVDECLLLIGDCLESQRCLNTPGSYKCIRTLSCGTGYAMDSETEQCVDVDECNLGSHDCGPQYQCRNTQGSYRCHPKECSSTDVLNPSTGECTSVNCPQGYVPGQNGKCEDLDECLNPNRCGPFEECINIPGSYRCQEKGNLCLPGYTLDRETGFCADRNECVEGATCSLHATCENTIGSFKCHCKTGFQLSADGRTCDDVDECTMGIANCQQKCINVPGSYQCICNRGYQLSIDETTCEDIDECSTWAKSGNPLCMGSCINTIGSFICTCPPGYELQSDGITCKDIDECTSLIPPCHGNDRQLCVNTLGSYKCQTIECPRNYIPDRHYKNRCVRKPHLCETLTLERCKNYALHISWQHIAIPKQVNISSQRTTVTLFSMKGPTNLNSTMQFELRLVDAKPEDPNVVPASRSNFLLQKGVEHNSAIIALRDSLDGPQEVQLELMLRLTTNGSFVGKYVANLIIFVRIDDGYSCLKQCQVYDHKCLANYTQEILYQFRAVYSSKAFTIPIEISRITSKVEPRYSVEYTIDRTKTNVVNFMVEQEGNIGVIKLKRALKGPMITYIHVLINIRSSSQVLVTRNIAIIQVNVSHNPFYSSNKSST</sequence>
<keyword evidence="9" id="KW-0325">Glycoprotein</keyword>
<dbReference type="GO" id="GO:0016504">
    <property type="term" value="F:peptidase activator activity"/>
    <property type="evidence" value="ECO:0007669"/>
    <property type="project" value="InterPro"/>
</dbReference>
<feature type="domain" description="EGF-like" evidence="13">
    <location>
        <begin position="359"/>
        <end position="400"/>
    </location>
</feature>
<dbReference type="InterPro" id="IPR001881">
    <property type="entry name" value="EGF-like_Ca-bd_dom"/>
</dbReference>
<dbReference type="InterPro" id="IPR050751">
    <property type="entry name" value="ECM_structural_protein"/>
</dbReference>
<evidence type="ECO:0000256" key="8">
    <source>
        <dbReference type="ARBA" id="ARBA00023157"/>
    </source>
</evidence>
<accession>A0AAD4NE70</accession>
<dbReference type="AlphaFoldDB" id="A0AAD4NE70"/>
<comment type="subunit">
    <text evidence="10">Homomultimerizes and interacts with various extracellular matrix components.</text>
</comment>
<proteinExistence type="inferred from homology"/>
<dbReference type="FunFam" id="2.10.25.10:FF:000010">
    <property type="entry name" value="Pro-epidermal growth factor"/>
    <property type="match status" value="1"/>
</dbReference>
<evidence type="ECO:0000256" key="1">
    <source>
        <dbReference type="ARBA" id="ARBA00004498"/>
    </source>
</evidence>
<dbReference type="PROSITE" id="PS01187">
    <property type="entry name" value="EGF_CA"/>
    <property type="match status" value="3"/>
</dbReference>
<reference evidence="14" key="1">
    <citation type="submission" date="2022-01" db="EMBL/GenBank/DDBJ databases">
        <title>Genome Sequence Resource for Two Populations of Ditylenchus destructor, the Migratory Endoparasitic Phytonematode.</title>
        <authorList>
            <person name="Zhang H."/>
            <person name="Lin R."/>
            <person name="Xie B."/>
        </authorList>
    </citation>
    <scope>NUCLEOTIDE SEQUENCE</scope>
    <source>
        <strain evidence="14">BazhouSP</strain>
    </source>
</reference>
<comment type="similarity">
    <text evidence="2 10">Belongs to the fibulin family.</text>
</comment>
<dbReference type="InterPro" id="IPR009030">
    <property type="entry name" value="Growth_fac_rcpt_cys_sf"/>
</dbReference>
<dbReference type="CDD" id="cd00054">
    <property type="entry name" value="EGF_CA"/>
    <property type="match status" value="5"/>
</dbReference>
<evidence type="ECO:0000256" key="3">
    <source>
        <dbReference type="ARBA" id="ARBA00022525"/>
    </source>
</evidence>
<evidence type="ECO:0000256" key="11">
    <source>
        <dbReference type="PROSITE-ProRule" id="PRU00076"/>
    </source>
</evidence>
<evidence type="ECO:0000256" key="4">
    <source>
        <dbReference type="ARBA" id="ARBA00022530"/>
    </source>
</evidence>
<dbReference type="InterPro" id="IPR049883">
    <property type="entry name" value="NOTCH1_EGF-like"/>
</dbReference>
<dbReference type="InterPro" id="IPR018097">
    <property type="entry name" value="EGF_Ca-bd_CS"/>
</dbReference>
<dbReference type="Gene3D" id="2.10.25.10">
    <property type="entry name" value="Laminin"/>
    <property type="match status" value="8"/>
</dbReference>
<evidence type="ECO:0000256" key="7">
    <source>
        <dbReference type="ARBA" id="ARBA00022837"/>
    </source>
</evidence>
<keyword evidence="3 10" id="KW-0964">Secreted</keyword>
<name>A0AAD4NE70_9BILA</name>
<dbReference type="PROSITE" id="PS50026">
    <property type="entry name" value="EGF_3"/>
    <property type="match status" value="3"/>
</dbReference>
<dbReference type="GO" id="GO:0030198">
    <property type="term" value="P:extracellular matrix organization"/>
    <property type="evidence" value="ECO:0007669"/>
    <property type="project" value="InterPro"/>
</dbReference>
<dbReference type="SMART" id="SM00179">
    <property type="entry name" value="EGF_CA"/>
    <property type="match status" value="7"/>
</dbReference>
<dbReference type="PIRSF" id="PIRSF036313">
    <property type="entry name" value="Fibulin-1"/>
    <property type="match status" value="1"/>
</dbReference>
<dbReference type="SUPFAM" id="SSF57184">
    <property type="entry name" value="Growth factor receptor domain"/>
    <property type="match status" value="1"/>
</dbReference>
<dbReference type="Pfam" id="PF12662">
    <property type="entry name" value="cEGF"/>
    <property type="match status" value="4"/>
</dbReference>
<evidence type="ECO:0000259" key="13">
    <source>
        <dbReference type="PROSITE" id="PS50026"/>
    </source>
</evidence>
<dbReference type="Proteomes" id="UP001201812">
    <property type="component" value="Unassembled WGS sequence"/>
</dbReference>
<keyword evidence="12" id="KW-0732">Signal</keyword>